<keyword evidence="3" id="KW-0539">Nucleus</keyword>
<dbReference type="GO" id="GO:0007095">
    <property type="term" value="P:mitotic G2 DNA damage checkpoint signaling"/>
    <property type="evidence" value="ECO:0007669"/>
    <property type="project" value="TreeGrafter"/>
</dbReference>
<dbReference type="OrthoDB" id="5984454at2759"/>
<keyword evidence="6" id="KW-1185">Reference proteome</keyword>
<evidence type="ECO:0000313" key="6">
    <source>
        <dbReference type="Proteomes" id="UP001163046"/>
    </source>
</evidence>
<protein>
    <submittedName>
        <fullName evidence="5">Uncharacterized protein</fullName>
    </submittedName>
</protein>
<evidence type="ECO:0000256" key="3">
    <source>
        <dbReference type="ARBA" id="ARBA00023242"/>
    </source>
</evidence>
<feature type="compositionally biased region" description="Basic and acidic residues" evidence="4">
    <location>
        <begin position="71"/>
        <end position="92"/>
    </location>
</feature>
<reference evidence="5" key="1">
    <citation type="submission" date="2023-01" db="EMBL/GenBank/DDBJ databases">
        <title>Genome assembly of the deep-sea coral Lophelia pertusa.</title>
        <authorList>
            <person name="Herrera S."/>
            <person name="Cordes E."/>
        </authorList>
    </citation>
    <scope>NUCLEOTIDE SEQUENCE</scope>
    <source>
        <strain evidence="5">USNM1676648</strain>
        <tissue evidence="5">Polyp</tissue>
    </source>
</reference>
<sequence length="259" mass="29157">MSSNTQPQMKELLGLCSGRFSDSDDTRTAKDAETQDDAKGHQKADSMFDTQSNQFNMNELLGLCSGKFTDNDDKIEDDVSKSKANDFEKSDSELGEQAGRGDDEEDDRKSEDEVESDAEEMIIKRKYGKKYEAKKSIIFDKMNFLEEEAELSGSDVGSDEDEDIATDDDVLEADSGGEELPSDEELQNQINKVHMKSVHDQDNADLRAVKEMFLPDGDLYTDGQGRARHFRWRGIDENSQFDLLVIKSYGAMTKLKLLN</sequence>
<dbReference type="GO" id="GO:0010997">
    <property type="term" value="F:anaphase-promoting complex binding"/>
    <property type="evidence" value="ECO:0007669"/>
    <property type="project" value="TreeGrafter"/>
</dbReference>
<name>A0A9X0CXN6_9CNID</name>
<evidence type="ECO:0000256" key="4">
    <source>
        <dbReference type="SAM" id="MobiDB-lite"/>
    </source>
</evidence>
<dbReference type="GO" id="GO:0005634">
    <property type="term" value="C:nucleus"/>
    <property type="evidence" value="ECO:0007669"/>
    <property type="project" value="UniProtKB-SubCell"/>
</dbReference>
<organism evidence="5 6">
    <name type="scientific">Desmophyllum pertusum</name>
    <dbReference type="NCBI Taxonomy" id="174260"/>
    <lineage>
        <taxon>Eukaryota</taxon>
        <taxon>Metazoa</taxon>
        <taxon>Cnidaria</taxon>
        <taxon>Anthozoa</taxon>
        <taxon>Hexacorallia</taxon>
        <taxon>Scleractinia</taxon>
        <taxon>Caryophylliina</taxon>
        <taxon>Caryophylliidae</taxon>
        <taxon>Desmophyllum</taxon>
    </lineage>
</organism>
<keyword evidence="2" id="KW-0597">Phosphoprotein</keyword>
<dbReference type="PANTHER" id="PTHR14396">
    <property type="entry name" value="CLASPIN"/>
    <property type="match status" value="1"/>
</dbReference>
<evidence type="ECO:0000256" key="2">
    <source>
        <dbReference type="ARBA" id="ARBA00022553"/>
    </source>
</evidence>
<dbReference type="Proteomes" id="UP001163046">
    <property type="component" value="Unassembled WGS sequence"/>
</dbReference>
<accession>A0A9X0CXN6</accession>
<comment type="caution">
    <text evidence="5">The sequence shown here is derived from an EMBL/GenBank/DDBJ whole genome shotgun (WGS) entry which is preliminary data.</text>
</comment>
<proteinExistence type="predicted"/>
<dbReference type="InterPro" id="IPR024146">
    <property type="entry name" value="Claspin"/>
</dbReference>
<evidence type="ECO:0000256" key="1">
    <source>
        <dbReference type="ARBA" id="ARBA00004123"/>
    </source>
</evidence>
<evidence type="ECO:0000313" key="5">
    <source>
        <dbReference type="EMBL" id="KAJ7379767.1"/>
    </source>
</evidence>
<feature type="region of interest" description="Disordered" evidence="4">
    <location>
        <begin position="71"/>
        <end position="118"/>
    </location>
</feature>
<feature type="region of interest" description="Disordered" evidence="4">
    <location>
        <begin position="1"/>
        <end position="52"/>
    </location>
</feature>
<feature type="compositionally biased region" description="Basic and acidic residues" evidence="4">
    <location>
        <begin position="21"/>
        <end position="46"/>
    </location>
</feature>
<feature type="compositionally biased region" description="Acidic residues" evidence="4">
    <location>
        <begin position="102"/>
        <end position="118"/>
    </location>
</feature>
<gene>
    <name evidence="5" type="ORF">OS493_012513</name>
</gene>
<dbReference type="GO" id="GO:0033314">
    <property type="term" value="P:mitotic DNA replication checkpoint signaling"/>
    <property type="evidence" value="ECO:0007669"/>
    <property type="project" value="TreeGrafter"/>
</dbReference>
<comment type="subcellular location">
    <subcellularLocation>
        <location evidence="1">Nucleus</location>
    </subcellularLocation>
</comment>
<dbReference type="EMBL" id="MU826355">
    <property type="protein sequence ID" value="KAJ7379767.1"/>
    <property type="molecule type" value="Genomic_DNA"/>
</dbReference>
<dbReference type="AlphaFoldDB" id="A0A9X0CXN6"/>
<dbReference type="PANTHER" id="PTHR14396:SF10">
    <property type="entry name" value="CLASPIN"/>
    <property type="match status" value="1"/>
</dbReference>